<evidence type="ECO:0000256" key="6">
    <source>
        <dbReference type="SAM" id="Phobius"/>
    </source>
</evidence>
<dbReference type="Gene3D" id="1.20.1250.20">
    <property type="entry name" value="MFS general substrate transporter like domains"/>
    <property type="match status" value="1"/>
</dbReference>
<keyword evidence="4 6" id="KW-1133">Transmembrane helix</keyword>
<dbReference type="InParanoid" id="A0A2J7Q3J8"/>
<dbReference type="OrthoDB" id="419734at2759"/>
<evidence type="ECO:0000256" key="3">
    <source>
        <dbReference type="ARBA" id="ARBA00022692"/>
    </source>
</evidence>
<proteinExistence type="predicted"/>
<dbReference type="GO" id="GO:0022857">
    <property type="term" value="F:transmembrane transporter activity"/>
    <property type="evidence" value="ECO:0007669"/>
    <property type="project" value="InterPro"/>
</dbReference>
<sequence length="448" mass="49687">MACCNWVKNITVEPVLLFYMFAIYMQYGIFQDLVYEKVCRTTFNVTVCENLHDSRYSACLDTVQNGASMWILSSTVSLALPSIISANFLGSWGDRFGRKLPLVLPSIGGLLSTSVFIWMSLYNLSGPVWPIIIAGGISGIFGGFVSCIMAVTSYVSSISSQGSRTARVALLEAMSFIGGTFGPFAGGGLLSVSSHAVVFGCISMIYAIIIAYVLLFVHDIVGTETDSPYCSLFHVRESLTTCFRPRDGYKRAYLMCFLACCLIIMTIVTGELDITYLYTKDKPLKWNYQTFSYYFGLKYALGSLTLILGSPVLQYFKVPDHAICLVGIISKAAGFVLLGFSTTSTMMFSVPLLSMLSSFCIPSLRSLLSKQVETWELGKMYAFVATVENICTLLGSLVFNSLYPIMREYQHGFIFQFAAMLHIIPFIIMWWTFLSKESAIYTNLNQGT</sequence>
<dbReference type="GO" id="GO:0016020">
    <property type="term" value="C:membrane"/>
    <property type="evidence" value="ECO:0007669"/>
    <property type="project" value="UniProtKB-SubCell"/>
</dbReference>
<comment type="subcellular location">
    <subcellularLocation>
        <location evidence="2">Cell membrane</location>
    </subcellularLocation>
    <subcellularLocation>
        <location evidence="1">Membrane</location>
        <topology evidence="1">Multi-pass membrane protein</topology>
    </subcellularLocation>
</comment>
<reference evidence="7 8" key="1">
    <citation type="submission" date="2017-12" db="EMBL/GenBank/DDBJ databases">
        <title>Hemimetabolous genomes reveal molecular basis of termite eusociality.</title>
        <authorList>
            <person name="Harrison M.C."/>
            <person name="Jongepier E."/>
            <person name="Robertson H.M."/>
            <person name="Arning N."/>
            <person name="Bitard-Feildel T."/>
            <person name="Chao H."/>
            <person name="Childers C.P."/>
            <person name="Dinh H."/>
            <person name="Doddapaneni H."/>
            <person name="Dugan S."/>
            <person name="Gowin J."/>
            <person name="Greiner C."/>
            <person name="Han Y."/>
            <person name="Hu H."/>
            <person name="Hughes D.S.T."/>
            <person name="Huylmans A.-K."/>
            <person name="Kemena C."/>
            <person name="Kremer L.P.M."/>
            <person name="Lee S.L."/>
            <person name="Lopez-Ezquerra A."/>
            <person name="Mallet L."/>
            <person name="Monroy-Kuhn J.M."/>
            <person name="Moser A."/>
            <person name="Murali S.C."/>
            <person name="Muzny D.M."/>
            <person name="Otani S."/>
            <person name="Piulachs M.-D."/>
            <person name="Poelchau M."/>
            <person name="Qu J."/>
            <person name="Schaub F."/>
            <person name="Wada-Katsumata A."/>
            <person name="Worley K.C."/>
            <person name="Xie Q."/>
            <person name="Ylla G."/>
            <person name="Poulsen M."/>
            <person name="Gibbs R.A."/>
            <person name="Schal C."/>
            <person name="Richards S."/>
            <person name="Belles X."/>
            <person name="Korb J."/>
            <person name="Bornberg-Bauer E."/>
        </authorList>
    </citation>
    <scope>NUCLEOTIDE SEQUENCE [LARGE SCALE GENOMIC DNA]</scope>
    <source>
        <tissue evidence="7">Whole body</tissue>
    </source>
</reference>
<feature type="transmembrane region" description="Helical" evidence="6">
    <location>
        <begin position="70"/>
        <end position="90"/>
    </location>
</feature>
<evidence type="ECO:0000256" key="4">
    <source>
        <dbReference type="ARBA" id="ARBA00022989"/>
    </source>
</evidence>
<comment type="caution">
    <text evidence="7">The sequence shown here is derived from an EMBL/GenBank/DDBJ whole genome shotgun (WGS) entry which is preliminary data.</text>
</comment>
<protein>
    <recommendedName>
        <fullName evidence="9">Major facilitator superfamily (MFS) profile domain-containing protein</fullName>
    </recommendedName>
</protein>
<gene>
    <name evidence="7" type="ORF">B7P43_G03659</name>
</gene>
<dbReference type="PANTHER" id="PTHR23507:SF1">
    <property type="entry name" value="FI18259P1-RELATED"/>
    <property type="match status" value="1"/>
</dbReference>
<dbReference type="Proteomes" id="UP000235965">
    <property type="component" value="Unassembled WGS sequence"/>
</dbReference>
<feature type="transmembrane region" description="Helical" evidence="6">
    <location>
        <begin position="128"/>
        <end position="156"/>
    </location>
</feature>
<feature type="transmembrane region" description="Helical" evidence="6">
    <location>
        <begin position="291"/>
        <end position="310"/>
    </location>
</feature>
<evidence type="ECO:0000256" key="1">
    <source>
        <dbReference type="ARBA" id="ARBA00004141"/>
    </source>
</evidence>
<evidence type="ECO:0000313" key="7">
    <source>
        <dbReference type="EMBL" id="PNF23163.1"/>
    </source>
</evidence>
<dbReference type="InterPro" id="IPR001958">
    <property type="entry name" value="Tet-R_TetA/multi-R_MdtG-like"/>
</dbReference>
<feature type="transmembrane region" description="Helical" evidence="6">
    <location>
        <begin position="253"/>
        <end position="279"/>
    </location>
</feature>
<feature type="transmembrane region" description="Helical" evidence="6">
    <location>
        <begin position="414"/>
        <end position="434"/>
    </location>
</feature>
<feature type="transmembrane region" description="Helical" evidence="6">
    <location>
        <begin position="380"/>
        <end position="402"/>
    </location>
</feature>
<keyword evidence="3 6" id="KW-0812">Transmembrane</keyword>
<feature type="transmembrane region" description="Helical" evidence="6">
    <location>
        <begin position="12"/>
        <end position="30"/>
    </location>
</feature>
<feature type="transmembrane region" description="Helical" evidence="6">
    <location>
        <begin position="196"/>
        <end position="217"/>
    </location>
</feature>
<evidence type="ECO:0000256" key="5">
    <source>
        <dbReference type="ARBA" id="ARBA00023136"/>
    </source>
</evidence>
<feature type="transmembrane region" description="Helical" evidence="6">
    <location>
        <begin position="102"/>
        <end position="122"/>
    </location>
</feature>
<feature type="transmembrane region" description="Helical" evidence="6">
    <location>
        <begin position="322"/>
        <end position="340"/>
    </location>
</feature>
<evidence type="ECO:0000313" key="8">
    <source>
        <dbReference type="Proteomes" id="UP000235965"/>
    </source>
</evidence>
<dbReference type="AlphaFoldDB" id="A0A2J7Q3J8"/>
<keyword evidence="8" id="KW-1185">Reference proteome</keyword>
<name>A0A2J7Q3J8_9NEOP</name>
<dbReference type="Pfam" id="PF07690">
    <property type="entry name" value="MFS_1"/>
    <property type="match status" value="1"/>
</dbReference>
<dbReference type="SUPFAM" id="SSF103473">
    <property type="entry name" value="MFS general substrate transporter"/>
    <property type="match status" value="1"/>
</dbReference>
<organism evidence="7 8">
    <name type="scientific">Cryptotermes secundus</name>
    <dbReference type="NCBI Taxonomy" id="105785"/>
    <lineage>
        <taxon>Eukaryota</taxon>
        <taxon>Metazoa</taxon>
        <taxon>Ecdysozoa</taxon>
        <taxon>Arthropoda</taxon>
        <taxon>Hexapoda</taxon>
        <taxon>Insecta</taxon>
        <taxon>Pterygota</taxon>
        <taxon>Neoptera</taxon>
        <taxon>Polyneoptera</taxon>
        <taxon>Dictyoptera</taxon>
        <taxon>Blattodea</taxon>
        <taxon>Blattoidea</taxon>
        <taxon>Termitoidae</taxon>
        <taxon>Kalotermitidae</taxon>
        <taxon>Cryptotermitinae</taxon>
        <taxon>Cryptotermes</taxon>
    </lineage>
</organism>
<dbReference type="EMBL" id="NEVH01019066">
    <property type="protein sequence ID" value="PNF23163.1"/>
    <property type="molecule type" value="Genomic_DNA"/>
</dbReference>
<dbReference type="InterPro" id="IPR036259">
    <property type="entry name" value="MFS_trans_sf"/>
</dbReference>
<dbReference type="PRINTS" id="PR01035">
    <property type="entry name" value="TCRTETA"/>
</dbReference>
<keyword evidence="5 6" id="KW-0472">Membrane</keyword>
<dbReference type="InterPro" id="IPR011701">
    <property type="entry name" value="MFS"/>
</dbReference>
<feature type="transmembrane region" description="Helical" evidence="6">
    <location>
        <begin position="168"/>
        <end position="190"/>
    </location>
</feature>
<accession>A0A2J7Q3J8</accession>
<evidence type="ECO:0000256" key="2">
    <source>
        <dbReference type="ARBA" id="ARBA00004236"/>
    </source>
</evidence>
<dbReference type="PANTHER" id="PTHR23507">
    <property type="entry name" value="ZGC:174356"/>
    <property type="match status" value="1"/>
</dbReference>
<evidence type="ECO:0008006" key="9">
    <source>
        <dbReference type="Google" id="ProtNLM"/>
    </source>
</evidence>